<comment type="caution">
    <text evidence="4">The sequence shown here is derived from an EMBL/GenBank/DDBJ whole genome shotgun (WGS) entry which is preliminary data.</text>
</comment>
<keyword evidence="1 2" id="KW-0732">Signal</keyword>
<feature type="domain" description="Cellulose binding type IV" evidence="3">
    <location>
        <begin position="5"/>
        <end position="132"/>
    </location>
</feature>
<proteinExistence type="predicted"/>
<keyword evidence="5" id="KW-1185">Reference proteome</keyword>
<dbReference type="SMART" id="SM00606">
    <property type="entry name" value="CBD_IV"/>
    <property type="match status" value="1"/>
</dbReference>
<dbReference type="InterPro" id="IPR005084">
    <property type="entry name" value="CBM6"/>
</dbReference>
<evidence type="ECO:0000256" key="1">
    <source>
        <dbReference type="ARBA" id="ARBA00022729"/>
    </source>
</evidence>
<evidence type="ECO:0000259" key="3">
    <source>
        <dbReference type="SMART" id="SM00606"/>
    </source>
</evidence>
<feature type="chain" id="PRO_5016238292" evidence="2">
    <location>
        <begin position="19"/>
        <end position="134"/>
    </location>
</feature>
<dbReference type="Pfam" id="PF03422">
    <property type="entry name" value="CBM_6"/>
    <property type="match status" value="1"/>
</dbReference>
<accession>A0A327VY59</accession>
<evidence type="ECO:0000313" key="5">
    <source>
        <dbReference type="Proteomes" id="UP000249819"/>
    </source>
</evidence>
<dbReference type="RefSeq" id="WP_111593145.1">
    <property type="nucleotide sequence ID" value="NZ_QLMA01000005.1"/>
</dbReference>
<protein>
    <submittedName>
        <fullName evidence="4">Carbohydrate binding protein with CBM6 domain</fullName>
    </submittedName>
</protein>
<reference evidence="4 5" key="1">
    <citation type="submission" date="2018-06" db="EMBL/GenBank/DDBJ databases">
        <title>Genomic Encyclopedia of Archaeal and Bacterial Type Strains, Phase II (KMG-II): from individual species to whole genera.</title>
        <authorList>
            <person name="Goeker M."/>
        </authorList>
    </citation>
    <scope>NUCLEOTIDE SEQUENCE [LARGE SCALE GENOMIC DNA]</scope>
    <source>
        <strain evidence="4 5">DSM 29821</strain>
    </source>
</reference>
<dbReference type="Gene3D" id="2.60.120.260">
    <property type="entry name" value="Galactose-binding domain-like"/>
    <property type="match status" value="1"/>
</dbReference>
<evidence type="ECO:0000313" key="4">
    <source>
        <dbReference type="EMBL" id="RAJ80130.1"/>
    </source>
</evidence>
<dbReference type="GO" id="GO:0030246">
    <property type="term" value="F:carbohydrate binding"/>
    <property type="evidence" value="ECO:0007669"/>
    <property type="project" value="InterPro"/>
</dbReference>
<name>A0A327VY59_9BACT</name>
<dbReference type="SUPFAM" id="SSF49785">
    <property type="entry name" value="Galactose-binding domain-like"/>
    <property type="match status" value="1"/>
</dbReference>
<dbReference type="Proteomes" id="UP000249819">
    <property type="component" value="Unassembled WGS sequence"/>
</dbReference>
<sequence>MRCILFLIFALQALTVCGQVVPTTAPAKKPEKEFQMKEGSYLGFAQVNLSLGEIGFRVEVSKTTKEKGSRLEFRIDEPKGKIIGTLDIPYTGDTTYALKLVGNLRHAQGVHDLFLVARGASSFSISSFSFIWNY</sequence>
<feature type="signal peptide" evidence="2">
    <location>
        <begin position="1"/>
        <end position="18"/>
    </location>
</feature>
<dbReference type="EMBL" id="QLMA01000005">
    <property type="protein sequence ID" value="RAJ80130.1"/>
    <property type="molecule type" value="Genomic_DNA"/>
</dbReference>
<dbReference type="AlphaFoldDB" id="A0A327VY59"/>
<dbReference type="InterPro" id="IPR008979">
    <property type="entry name" value="Galactose-bd-like_sf"/>
</dbReference>
<organism evidence="4 5">
    <name type="scientific">Chitinophaga dinghuensis</name>
    <dbReference type="NCBI Taxonomy" id="1539050"/>
    <lineage>
        <taxon>Bacteria</taxon>
        <taxon>Pseudomonadati</taxon>
        <taxon>Bacteroidota</taxon>
        <taxon>Chitinophagia</taxon>
        <taxon>Chitinophagales</taxon>
        <taxon>Chitinophagaceae</taxon>
        <taxon>Chitinophaga</taxon>
    </lineage>
</organism>
<dbReference type="InterPro" id="IPR006584">
    <property type="entry name" value="Cellulose-bd_IV"/>
</dbReference>
<dbReference type="OrthoDB" id="9763933at2"/>
<dbReference type="CDD" id="cd04084">
    <property type="entry name" value="CBM6_xylanase-like"/>
    <property type="match status" value="1"/>
</dbReference>
<evidence type="ECO:0000256" key="2">
    <source>
        <dbReference type="SAM" id="SignalP"/>
    </source>
</evidence>
<gene>
    <name evidence="4" type="ORF">CLV59_105238</name>
</gene>